<comment type="caution">
    <text evidence="3">The sequence shown here is derived from an EMBL/GenBank/DDBJ whole genome shotgun (WGS) entry which is preliminary data.</text>
</comment>
<dbReference type="InterPro" id="IPR050154">
    <property type="entry name" value="UbiB_kinase"/>
</dbReference>
<evidence type="ECO:0000256" key="1">
    <source>
        <dbReference type="ARBA" id="ARBA00009670"/>
    </source>
</evidence>
<reference evidence="3" key="1">
    <citation type="submission" date="2020-06" db="EMBL/GenBank/DDBJ databases">
        <authorList>
            <person name="Li T."/>
            <person name="Hu X."/>
            <person name="Zhang T."/>
            <person name="Song X."/>
            <person name="Zhang H."/>
            <person name="Dai N."/>
            <person name="Sheng W."/>
            <person name="Hou X."/>
            <person name="Wei L."/>
        </authorList>
    </citation>
    <scope>NUCLEOTIDE SEQUENCE</scope>
    <source>
        <strain evidence="3">K16</strain>
        <tissue evidence="3">Leaf</tissue>
    </source>
</reference>
<dbReference type="EMBL" id="JACGWL010000014">
    <property type="protein sequence ID" value="KAK4387784.1"/>
    <property type="molecule type" value="Genomic_DNA"/>
</dbReference>
<dbReference type="InterPro" id="IPR004147">
    <property type="entry name" value="ABC1_dom"/>
</dbReference>
<sequence>MLLLPPPSPPLFRASNFTSVRHLRPIILPDRLLATPAVASDKVDAFTEYSGYLFELSSSEAESLTEYNISKISAIYQKKPLILLRRLFQIANTLGKWFALRYYDRVTERADLMFEVRAAELREILVQLGPAYIKIAQAISSRPNDRILKISAKWIYVKHIGYLNLILENLAVVESGRPWKWIYLGMRTQQDLIPPSYLDELSVLQDRIAPFSTEVAFDIIEQELGLPIDELFSEISPEPVAAASLGQVYQARLRYSGKVVAVKVQRPGVRAAISLDILILRYLAGVIRRARKFNTDLQAVVDEWASSLFREMDYREKQNNGVKFRQLYGSIQDVVVPEMYDQQLARFSPCNGLRLSQRRFFILPPGTLTDILQIIAAALALFKFMRHFSLRNTDHLLEQWISSFNGTIFLAHIKLLQGQKLAEVKDLYMIEVGVYCSFNQLLEFGFYHADPHPGNLLRTYDGKLAYLDSDTSCNRLLPPTADKDAVTKALTGVFRNAVSKGVGSNVYELKCAQASLANELSLSSFRVQTYNFKFRIPSYFSLVIRSLAVLEGIAISFNPDYKVLGNTYPWIARKDGTLRMDRLESLLTESLRARTERALVRKQVDDDSKMVIKQILSFALNEKGAFVREILLDELAKGLDALRVATLDSVTSAMTANLPFRPNSISSMTDEDITNLRILRRLMLLLSGLQQTETSAMEVKGVGSYDIQKSSPNEAAFLPYGLVSGQEMLPLLSAIAELPPDSQQQLLRLPADLAGKLVSRVAARTIRRAFL</sequence>
<dbReference type="PANTHER" id="PTHR10566:SF119">
    <property type="entry name" value="OS04G0640500 PROTEIN"/>
    <property type="match status" value="1"/>
</dbReference>
<evidence type="ECO:0000259" key="2">
    <source>
        <dbReference type="Pfam" id="PF03109"/>
    </source>
</evidence>
<dbReference type="CDD" id="cd05121">
    <property type="entry name" value="ABC1_ADCK3-like"/>
    <property type="match status" value="1"/>
</dbReference>
<feature type="domain" description="ABC1 atypical kinase-like" evidence="2">
    <location>
        <begin position="204"/>
        <end position="342"/>
    </location>
</feature>
<dbReference type="GO" id="GO:0016301">
    <property type="term" value="F:kinase activity"/>
    <property type="evidence" value="ECO:0007669"/>
    <property type="project" value="UniProtKB-KW"/>
</dbReference>
<keyword evidence="3" id="KW-0418">Kinase</keyword>
<reference evidence="3" key="2">
    <citation type="journal article" date="2024" name="Plant">
        <title>Genomic evolution and insights into agronomic trait innovations of Sesamum species.</title>
        <authorList>
            <person name="Miao H."/>
            <person name="Wang L."/>
            <person name="Qu L."/>
            <person name="Liu H."/>
            <person name="Sun Y."/>
            <person name="Le M."/>
            <person name="Wang Q."/>
            <person name="Wei S."/>
            <person name="Zheng Y."/>
            <person name="Lin W."/>
            <person name="Duan Y."/>
            <person name="Cao H."/>
            <person name="Xiong S."/>
            <person name="Wang X."/>
            <person name="Wei L."/>
            <person name="Li C."/>
            <person name="Ma Q."/>
            <person name="Ju M."/>
            <person name="Zhao R."/>
            <person name="Li G."/>
            <person name="Mu C."/>
            <person name="Tian Q."/>
            <person name="Mei H."/>
            <person name="Zhang T."/>
            <person name="Gao T."/>
            <person name="Zhang H."/>
        </authorList>
    </citation>
    <scope>NUCLEOTIDE SEQUENCE</scope>
    <source>
        <strain evidence="3">K16</strain>
    </source>
</reference>
<evidence type="ECO:0000313" key="4">
    <source>
        <dbReference type="Proteomes" id="UP001289374"/>
    </source>
</evidence>
<protein>
    <submittedName>
        <fullName evidence="3">AarF domain-containing protein kinase, chloroplastic</fullName>
    </submittedName>
</protein>
<dbReference type="PANTHER" id="PTHR10566">
    <property type="entry name" value="CHAPERONE-ACTIVITY OF BC1 COMPLEX CABC1 -RELATED"/>
    <property type="match status" value="1"/>
</dbReference>
<accession>A0AAE2BJN6</accession>
<comment type="similarity">
    <text evidence="1">Belongs to the protein kinase superfamily. ADCK protein kinase family.</text>
</comment>
<dbReference type="Pfam" id="PF03109">
    <property type="entry name" value="ABC1"/>
    <property type="match status" value="2"/>
</dbReference>
<keyword evidence="4" id="KW-1185">Reference proteome</keyword>
<feature type="domain" description="ABC1 atypical kinase-like" evidence="2">
    <location>
        <begin position="420"/>
        <end position="468"/>
    </location>
</feature>
<dbReference type="InterPro" id="IPR011009">
    <property type="entry name" value="Kinase-like_dom_sf"/>
</dbReference>
<name>A0AAE2BJN6_9LAMI</name>
<evidence type="ECO:0000313" key="3">
    <source>
        <dbReference type="EMBL" id="KAK4387784.1"/>
    </source>
</evidence>
<organism evidence="3 4">
    <name type="scientific">Sesamum angolense</name>
    <dbReference type="NCBI Taxonomy" id="2727404"/>
    <lineage>
        <taxon>Eukaryota</taxon>
        <taxon>Viridiplantae</taxon>
        <taxon>Streptophyta</taxon>
        <taxon>Embryophyta</taxon>
        <taxon>Tracheophyta</taxon>
        <taxon>Spermatophyta</taxon>
        <taxon>Magnoliopsida</taxon>
        <taxon>eudicotyledons</taxon>
        <taxon>Gunneridae</taxon>
        <taxon>Pentapetalae</taxon>
        <taxon>asterids</taxon>
        <taxon>lamiids</taxon>
        <taxon>Lamiales</taxon>
        <taxon>Pedaliaceae</taxon>
        <taxon>Sesamum</taxon>
    </lineage>
</organism>
<dbReference type="AlphaFoldDB" id="A0AAE2BJN6"/>
<gene>
    <name evidence="3" type="ORF">Sango_2385000</name>
</gene>
<dbReference type="Proteomes" id="UP001289374">
    <property type="component" value="Unassembled WGS sequence"/>
</dbReference>
<dbReference type="SUPFAM" id="SSF56112">
    <property type="entry name" value="Protein kinase-like (PK-like)"/>
    <property type="match status" value="1"/>
</dbReference>
<proteinExistence type="inferred from homology"/>
<keyword evidence="3" id="KW-0808">Transferase</keyword>